<dbReference type="Pfam" id="PF00172">
    <property type="entry name" value="Zn_clus"/>
    <property type="match status" value="1"/>
</dbReference>
<feature type="compositionally biased region" description="Pro residues" evidence="3">
    <location>
        <begin position="741"/>
        <end position="751"/>
    </location>
</feature>
<dbReference type="SMART" id="SM00066">
    <property type="entry name" value="GAL4"/>
    <property type="match status" value="1"/>
</dbReference>
<dbReference type="PANTHER" id="PTHR37534:SF23">
    <property type="entry name" value="ZN(II)2CYS6 TRANSCRIPTION FACTOR (EUROFUNG)"/>
    <property type="match status" value="1"/>
</dbReference>
<feature type="compositionally biased region" description="Low complexity" evidence="3">
    <location>
        <begin position="256"/>
        <end position="267"/>
    </location>
</feature>
<accession>A0AAJ0D5V1</accession>
<dbReference type="GO" id="GO:0008270">
    <property type="term" value="F:zinc ion binding"/>
    <property type="evidence" value="ECO:0007669"/>
    <property type="project" value="InterPro"/>
</dbReference>
<dbReference type="InterPro" id="IPR021858">
    <property type="entry name" value="Fun_TF"/>
</dbReference>
<feature type="compositionally biased region" description="Polar residues" evidence="3">
    <location>
        <begin position="268"/>
        <end position="282"/>
    </location>
</feature>
<evidence type="ECO:0000313" key="5">
    <source>
        <dbReference type="EMBL" id="KAK3046572.1"/>
    </source>
</evidence>
<dbReference type="InterPro" id="IPR001138">
    <property type="entry name" value="Zn2Cys6_DnaBD"/>
</dbReference>
<name>A0AAJ0D5V1_9PEZI</name>
<comment type="subcellular location">
    <subcellularLocation>
        <location evidence="1">Nucleus</location>
    </subcellularLocation>
</comment>
<feature type="compositionally biased region" description="Polar residues" evidence="3">
    <location>
        <begin position="1"/>
        <end position="12"/>
    </location>
</feature>
<dbReference type="PANTHER" id="PTHR37534">
    <property type="entry name" value="TRANSCRIPTIONAL ACTIVATOR PROTEIN UGA3"/>
    <property type="match status" value="1"/>
</dbReference>
<keyword evidence="2" id="KW-0539">Nucleus</keyword>
<sequence>MASTGGTRQADNNFAPHPDTSAAEATLRAKLSRKRTKTGCLTCRRRRIKCGEERPVCRNCVKSKRSCEGYNQRVVFKPPSFDFRPGPHGGAHITFQAGAPGPAAPWTNEYGPPVVPQMEHHHPVVFFGDGQQHGFPVHHPMYPPQEPRFYPVQHPPPQEVTPPQVPMHFQFEGTAHPHYGMSSQHSDAHPNGASPAWAFAGSAGVTMYPVEPVQSTTQAAVRMYPQPDWSMQGNMRHEQNWETYSPKPNTLPPQISPSSTQSSQTLPGNPQSAVESSSQSWLANDYETRPEANRPIDRRPPLPQLQPTQHRPYSVPMSAPASYNIPEFYEHELHVEPLATPTQFLQEAAVEKYDTDYYDVRSDEDLATEVTMLATAEQNRQISFQKIIHANNIIIEDPQTRRYDTFIYAGIIDHYRPDEVANPLNNDATARLFLHFVAVTGPMLSIYERQVRNTSMLFTEGQVPFAQQGLWTYTMPMMALRNRGLLHAMLALASLHVARLTSASITPSIQHYAWALKRIHAVVAEKGKKRYEISTIAASMLLGFYEILTADHVKWNTHLMGAKQLFLETDFCTMTKQFRRMKIERANLRQGKRKYSMASQPRDEILDQIHDVDERMVSELSGIEVRYDAHGEILTAGETIPPELDLSKFEILKDLYWWYLKQDAYQSVISGNPPMLDYSRWTECPPRAPLGKPDAIYGTFDHLILLLGKIADFSARDRTRKLKVMEANGGQWRPAQAMKMPGPPQAAPPTPVSATVRQHQNGVNVPGPPAQSANPPMGPQFYGMAPPPRQDVRMPASYYMHNKMPTPEAASPEGPVDLNAATQAALEEYGRIRAALHTFSNKLGDRFSPLTTDHQPELKTPFGSALFYRSYDIGVIWAIYHMAMIIAIRSHPHMHPAAHAAAAIAAEETRFFANEIGRIAAGIVPSPADQPLNPTLGASLTESCMASFFAAVQYQDADQRQHTVLRIRSIAQRTGWGSAELIANGCETAWVKAAEAGRGQPYIRVARKEQSADPRLNGSWERLDPNGPADQEDPTDRRLVSTMAKARINWAIGLLGTEDDEKG</sequence>
<feature type="compositionally biased region" description="Basic and acidic residues" evidence="3">
    <location>
        <begin position="286"/>
        <end position="300"/>
    </location>
</feature>
<feature type="domain" description="Zn(2)-C6 fungal-type" evidence="4">
    <location>
        <begin position="39"/>
        <end position="67"/>
    </location>
</feature>
<dbReference type="GO" id="GO:0000976">
    <property type="term" value="F:transcription cis-regulatory region binding"/>
    <property type="evidence" value="ECO:0007669"/>
    <property type="project" value="TreeGrafter"/>
</dbReference>
<evidence type="ECO:0000313" key="6">
    <source>
        <dbReference type="Proteomes" id="UP001271007"/>
    </source>
</evidence>
<dbReference type="InterPro" id="IPR036864">
    <property type="entry name" value="Zn2-C6_fun-type_DNA-bd_sf"/>
</dbReference>
<feature type="region of interest" description="Disordered" evidence="3">
    <location>
        <begin position="734"/>
        <end position="753"/>
    </location>
</feature>
<feature type="region of interest" description="Disordered" evidence="3">
    <location>
        <begin position="175"/>
        <end position="194"/>
    </location>
</feature>
<dbReference type="SUPFAM" id="SSF57701">
    <property type="entry name" value="Zn2/Cys6 DNA-binding domain"/>
    <property type="match status" value="1"/>
</dbReference>
<comment type="caution">
    <text evidence="5">The sequence shown here is derived from an EMBL/GenBank/DDBJ whole genome shotgun (WGS) entry which is preliminary data.</text>
</comment>
<dbReference type="AlphaFoldDB" id="A0AAJ0D5V1"/>
<feature type="region of interest" description="Disordered" evidence="3">
    <location>
        <begin position="1"/>
        <end position="22"/>
    </location>
</feature>
<evidence type="ECO:0000259" key="4">
    <source>
        <dbReference type="PROSITE" id="PS50048"/>
    </source>
</evidence>
<evidence type="ECO:0000256" key="1">
    <source>
        <dbReference type="ARBA" id="ARBA00004123"/>
    </source>
</evidence>
<organism evidence="5 6">
    <name type="scientific">Extremus antarcticus</name>
    <dbReference type="NCBI Taxonomy" id="702011"/>
    <lineage>
        <taxon>Eukaryota</taxon>
        <taxon>Fungi</taxon>
        <taxon>Dikarya</taxon>
        <taxon>Ascomycota</taxon>
        <taxon>Pezizomycotina</taxon>
        <taxon>Dothideomycetes</taxon>
        <taxon>Dothideomycetidae</taxon>
        <taxon>Mycosphaerellales</taxon>
        <taxon>Extremaceae</taxon>
        <taxon>Extremus</taxon>
    </lineage>
</organism>
<reference evidence="5" key="1">
    <citation type="submission" date="2023-04" db="EMBL/GenBank/DDBJ databases">
        <title>Black Yeasts Isolated from many extreme environments.</title>
        <authorList>
            <person name="Coleine C."/>
            <person name="Stajich J.E."/>
            <person name="Selbmann L."/>
        </authorList>
    </citation>
    <scope>NUCLEOTIDE SEQUENCE</scope>
    <source>
        <strain evidence="5">CCFEE 5312</strain>
    </source>
</reference>
<keyword evidence="6" id="KW-1185">Reference proteome</keyword>
<feature type="region of interest" description="Disordered" evidence="3">
    <location>
        <begin position="241"/>
        <end position="314"/>
    </location>
</feature>
<dbReference type="GO" id="GO:0005634">
    <property type="term" value="C:nucleus"/>
    <property type="evidence" value="ECO:0007669"/>
    <property type="project" value="UniProtKB-SubCell"/>
</dbReference>
<dbReference type="Proteomes" id="UP001271007">
    <property type="component" value="Unassembled WGS sequence"/>
</dbReference>
<dbReference type="CDD" id="cd00067">
    <property type="entry name" value="GAL4"/>
    <property type="match status" value="1"/>
</dbReference>
<protein>
    <recommendedName>
        <fullName evidence="4">Zn(2)-C6 fungal-type domain-containing protein</fullName>
    </recommendedName>
</protein>
<dbReference type="GO" id="GO:0000981">
    <property type="term" value="F:DNA-binding transcription factor activity, RNA polymerase II-specific"/>
    <property type="evidence" value="ECO:0007669"/>
    <property type="project" value="InterPro"/>
</dbReference>
<gene>
    <name evidence="5" type="ORF">LTR09_011982</name>
</gene>
<proteinExistence type="predicted"/>
<dbReference type="PROSITE" id="PS50048">
    <property type="entry name" value="ZN2_CY6_FUNGAL_2"/>
    <property type="match status" value="1"/>
</dbReference>
<dbReference type="Gene3D" id="4.10.240.10">
    <property type="entry name" value="Zn(2)-C6 fungal-type DNA-binding domain"/>
    <property type="match status" value="1"/>
</dbReference>
<evidence type="ECO:0000256" key="2">
    <source>
        <dbReference type="ARBA" id="ARBA00023242"/>
    </source>
</evidence>
<evidence type="ECO:0000256" key="3">
    <source>
        <dbReference type="SAM" id="MobiDB-lite"/>
    </source>
</evidence>
<dbReference type="GO" id="GO:0045944">
    <property type="term" value="P:positive regulation of transcription by RNA polymerase II"/>
    <property type="evidence" value="ECO:0007669"/>
    <property type="project" value="TreeGrafter"/>
</dbReference>
<feature type="region of interest" description="Disordered" evidence="3">
    <location>
        <begin position="1007"/>
        <end position="1037"/>
    </location>
</feature>
<dbReference type="Pfam" id="PF11951">
    <property type="entry name" value="Fungal_trans_2"/>
    <property type="match status" value="1"/>
</dbReference>
<dbReference type="PROSITE" id="PS00463">
    <property type="entry name" value="ZN2_CY6_FUNGAL_1"/>
    <property type="match status" value="1"/>
</dbReference>
<dbReference type="EMBL" id="JAWDJX010000087">
    <property type="protein sequence ID" value="KAK3046572.1"/>
    <property type="molecule type" value="Genomic_DNA"/>
</dbReference>